<evidence type="ECO:0000256" key="1">
    <source>
        <dbReference type="ARBA" id="ARBA00023015"/>
    </source>
</evidence>
<dbReference type="AlphaFoldDB" id="A0A1Y5TTB9"/>
<keyword evidence="6" id="KW-1185">Reference proteome</keyword>
<evidence type="ECO:0000313" key="5">
    <source>
        <dbReference type="EMBL" id="SLN67794.1"/>
    </source>
</evidence>
<keyword evidence="2" id="KW-0238">DNA-binding</keyword>
<dbReference type="Pfam" id="PF03472">
    <property type="entry name" value="Autoind_bind"/>
    <property type="match status" value="1"/>
</dbReference>
<sequence>MQILEACKRDLTALAPKGYFFALHIRNASPLLQEKTFHGAWIRTYEREVYILRDPIVAWGYSHSGLTRWSAVDIPDPFDIFGQARAHGLAFGASAALGSMNSRSLVSIAHDRREFSDLEMGRFATIVRQLHDITSPPEALTLAQANALRRISEGERHAEAAAKLQISESALKARLKSARVALMARTTAEAVRRAQTYRLI</sequence>
<dbReference type="EMBL" id="FWFZ01000020">
    <property type="protein sequence ID" value="SLN67794.1"/>
    <property type="molecule type" value="Genomic_DNA"/>
</dbReference>
<gene>
    <name evidence="5" type="ORF">ROA7023_03262</name>
</gene>
<proteinExistence type="predicted"/>
<protein>
    <submittedName>
        <fullName evidence="5">Autoinducer binding domain protein</fullName>
    </submittedName>
</protein>
<dbReference type="SUPFAM" id="SSF75516">
    <property type="entry name" value="Pheromone-binding domain of LuxR-like quorum-sensing transcription factors"/>
    <property type="match status" value="1"/>
</dbReference>
<dbReference type="GO" id="GO:0006355">
    <property type="term" value="P:regulation of DNA-templated transcription"/>
    <property type="evidence" value="ECO:0007669"/>
    <property type="project" value="InterPro"/>
</dbReference>
<dbReference type="InterPro" id="IPR036693">
    <property type="entry name" value="TF_LuxR_autoind-bd_dom_sf"/>
</dbReference>
<keyword evidence="1" id="KW-0805">Transcription regulation</keyword>
<accession>A0A1Y5TTB9</accession>
<dbReference type="InterPro" id="IPR000792">
    <property type="entry name" value="Tscrpt_reg_LuxR_C"/>
</dbReference>
<evidence type="ECO:0000256" key="3">
    <source>
        <dbReference type="ARBA" id="ARBA00023163"/>
    </source>
</evidence>
<evidence type="ECO:0000259" key="4">
    <source>
        <dbReference type="SMART" id="SM00421"/>
    </source>
</evidence>
<reference evidence="5 6" key="1">
    <citation type="submission" date="2017-03" db="EMBL/GenBank/DDBJ databases">
        <authorList>
            <person name="Afonso C.L."/>
            <person name="Miller P.J."/>
            <person name="Scott M.A."/>
            <person name="Spackman E."/>
            <person name="Goraichik I."/>
            <person name="Dimitrov K.M."/>
            <person name="Suarez D.L."/>
            <person name="Swayne D.E."/>
        </authorList>
    </citation>
    <scope>NUCLEOTIDE SEQUENCE [LARGE SCALE GENOMIC DNA]</scope>
    <source>
        <strain evidence="5 6">CECT 7023</strain>
    </source>
</reference>
<name>A0A1Y5TTB9_9RHOB</name>
<dbReference type="Gene3D" id="1.10.10.10">
    <property type="entry name" value="Winged helix-like DNA-binding domain superfamily/Winged helix DNA-binding domain"/>
    <property type="match status" value="1"/>
</dbReference>
<feature type="domain" description="HTH luxR-type" evidence="4">
    <location>
        <begin position="137"/>
        <end position="194"/>
    </location>
</feature>
<dbReference type="Gene3D" id="3.30.450.80">
    <property type="entry name" value="Transcription factor LuxR-like, autoinducer-binding domain"/>
    <property type="match status" value="1"/>
</dbReference>
<dbReference type="SMART" id="SM00421">
    <property type="entry name" value="HTH_LUXR"/>
    <property type="match status" value="1"/>
</dbReference>
<dbReference type="Proteomes" id="UP000193900">
    <property type="component" value="Unassembled WGS sequence"/>
</dbReference>
<evidence type="ECO:0000256" key="2">
    <source>
        <dbReference type="ARBA" id="ARBA00023125"/>
    </source>
</evidence>
<dbReference type="InterPro" id="IPR005143">
    <property type="entry name" value="TF_LuxR_autoind-bd_dom"/>
</dbReference>
<dbReference type="GO" id="GO:0003677">
    <property type="term" value="F:DNA binding"/>
    <property type="evidence" value="ECO:0007669"/>
    <property type="project" value="UniProtKB-KW"/>
</dbReference>
<dbReference type="InterPro" id="IPR016032">
    <property type="entry name" value="Sig_transdc_resp-reg_C-effctor"/>
</dbReference>
<evidence type="ECO:0000313" key="6">
    <source>
        <dbReference type="Proteomes" id="UP000193900"/>
    </source>
</evidence>
<dbReference type="InterPro" id="IPR036388">
    <property type="entry name" value="WH-like_DNA-bd_sf"/>
</dbReference>
<dbReference type="RefSeq" id="WP_234992268.1">
    <property type="nucleotide sequence ID" value="NZ_FWFZ01000020.1"/>
</dbReference>
<organism evidence="5 6">
    <name type="scientific">Roseisalinus antarcticus</name>
    <dbReference type="NCBI Taxonomy" id="254357"/>
    <lineage>
        <taxon>Bacteria</taxon>
        <taxon>Pseudomonadati</taxon>
        <taxon>Pseudomonadota</taxon>
        <taxon>Alphaproteobacteria</taxon>
        <taxon>Rhodobacterales</taxon>
        <taxon>Roseobacteraceae</taxon>
        <taxon>Roseisalinus</taxon>
    </lineage>
</organism>
<dbReference type="SUPFAM" id="SSF46894">
    <property type="entry name" value="C-terminal effector domain of the bipartite response regulators"/>
    <property type="match status" value="1"/>
</dbReference>
<keyword evidence="3" id="KW-0804">Transcription</keyword>